<gene>
    <name evidence="1" type="ORF">ABT276_02250</name>
</gene>
<protein>
    <submittedName>
        <fullName evidence="1">Uncharacterized protein</fullName>
    </submittedName>
</protein>
<proteinExistence type="predicted"/>
<dbReference type="Proteomes" id="UP001445472">
    <property type="component" value="Unassembled WGS sequence"/>
</dbReference>
<dbReference type="EMBL" id="JBEPBX010000001">
    <property type="protein sequence ID" value="MER6612229.1"/>
    <property type="molecule type" value="Genomic_DNA"/>
</dbReference>
<accession>A0ABV1UN73</accession>
<name>A0ABV1UN73_9ACTN</name>
<evidence type="ECO:0000313" key="2">
    <source>
        <dbReference type="Proteomes" id="UP001445472"/>
    </source>
</evidence>
<keyword evidence="2" id="KW-1185">Reference proteome</keyword>
<evidence type="ECO:0000313" key="1">
    <source>
        <dbReference type="EMBL" id="MER6612229.1"/>
    </source>
</evidence>
<comment type="caution">
    <text evidence="1">The sequence shown here is derived from an EMBL/GenBank/DDBJ whole genome shotgun (WGS) entry which is preliminary data.</text>
</comment>
<organism evidence="1 2">
    <name type="scientific">Streptomyces xantholiticus</name>
    <dbReference type="NCBI Taxonomy" id="68285"/>
    <lineage>
        <taxon>Bacteria</taxon>
        <taxon>Bacillati</taxon>
        <taxon>Actinomycetota</taxon>
        <taxon>Actinomycetes</taxon>
        <taxon>Kitasatosporales</taxon>
        <taxon>Streptomycetaceae</taxon>
        <taxon>Streptomyces</taxon>
    </lineage>
</organism>
<dbReference type="RefSeq" id="WP_351974680.1">
    <property type="nucleotide sequence ID" value="NZ_JBEPBX010000001.1"/>
</dbReference>
<sequence>MQTTCVRLPEQRRRGHHVQHRQRPRTIQIHRERAAHRLTPAADKFAGAAAVLVASS</sequence>
<reference evidence="1 2" key="1">
    <citation type="submission" date="2024-06" db="EMBL/GenBank/DDBJ databases">
        <title>The Natural Products Discovery Center: Release of the First 8490 Sequenced Strains for Exploring Actinobacteria Biosynthetic Diversity.</title>
        <authorList>
            <person name="Kalkreuter E."/>
            <person name="Kautsar S.A."/>
            <person name="Yang D."/>
            <person name="Bader C.D."/>
            <person name="Teijaro C.N."/>
            <person name="Fluegel L."/>
            <person name="Davis C.M."/>
            <person name="Simpson J.R."/>
            <person name="Lauterbach L."/>
            <person name="Steele A.D."/>
            <person name="Gui C."/>
            <person name="Meng S."/>
            <person name="Li G."/>
            <person name="Viehrig K."/>
            <person name="Ye F."/>
            <person name="Su P."/>
            <person name="Kiefer A.F."/>
            <person name="Nichols A."/>
            <person name="Cepeda A.J."/>
            <person name="Yan W."/>
            <person name="Fan B."/>
            <person name="Jiang Y."/>
            <person name="Adhikari A."/>
            <person name="Zheng C.-J."/>
            <person name="Schuster L."/>
            <person name="Cowan T.M."/>
            <person name="Smanski M.J."/>
            <person name="Chevrette M.G."/>
            <person name="De Carvalho L.P.S."/>
            <person name="Shen B."/>
        </authorList>
    </citation>
    <scope>NUCLEOTIDE SEQUENCE [LARGE SCALE GENOMIC DNA]</scope>
    <source>
        <strain evidence="1 2">NPDC000837</strain>
    </source>
</reference>